<keyword evidence="3" id="KW-1185">Reference proteome</keyword>
<feature type="compositionally biased region" description="Polar residues" evidence="1">
    <location>
        <begin position="120"/>
        <end position="130"/>
    </location>
</feature>
<feature type="region of interest" description="Disordered" evidence="1">
    <location>
        <begin position="56"/>
        <end position="130"/>
    </location>
</feature>
<feature type="compositionally biased region" description="Low complexity" evidence="1">
    <location>
        <begin position="94"/>
        <end position="108"/>
    </location>
</feature>
<dbReference type="Proteomes" id="UP001141253">
    <property type="component" value="Chromosome 19"/>
</dbReference>
<comment type="caution">
    <text evidence="2">The sequence shown here is derived from an EMBL/GenBank/DDBJ whole genome shotgun (WGS) entry which is preliminary data.</text>
</comment>
<feature type="compositionally biased region" description="Polar residues" evidence="1">
    <location>
        <begin position="56"/>
        <end position="92"/>
    </location>
</feature>
<proteinExistence type="predicted"/>
<sequence>MCWAFTISARSRLSVGFSFWTFSSGSNFLWSYVARISYIHTIFILPLSHGYPEQQAANNAGYGSQGSVAPPTQQGYAQPTPTQPSYDQSVPQSAGYRAAPAAAPAGYGKTVSPQPGYPQYDSTQVYAAPR</sequence>
<reference evidence="2" key="2">
    <citation type="journal article" date="2023" name="Int. J. Mol. Sci.">
        <title>De Novo Assembly and Annotation of 11 Diverse Shrub Willow (Salix) Genomes Reveals Novel Gene Organization in Sex-Linked Regions.</title>
        <authorList>
            <person name="Hyden B."/>
            <person name="Feng K."/>
            <person name="Yates T.B."/>
            <person name="Jawdy S."/>
            <person name="Cereghino C."/>
            <person name="Smart L.B."/>
            <person name="Muchero W."/>
        </authorList>
    </citation>
    <scope>NUCLEOTIDE SEQUENCE</scope>
    <source>
        <tissue evidence="2">Shoot tip</tissue>
    </source>
</reference>
<reference evidence="2" key="1">
    <citation type="submission" date="2022-10" db="EMBL/GenBank/DDBJ databases">
        <authorList>
            <person name="Hyden B.L."/>
            <person name="Feng K."/>
            <person name="Yates T."/>
            <person name="Jawdy S."/>
            <person name="Smart L.B."/>
            <person name="Muchero W."/>
        </authorList>
    </citation>
    <scope>NUCLEOTIDE SEQUENCE</scope>
    <source>
        <tissue evidence="2">Shoot tip</tissue>
    </source>
</reference>
<gene>
    <name evidence="2" type="ORF">OIU77_006345</name>
</gene>
<protein>
    <submittedName>
        <fullName evidence="2">Uncharacterized protein</fullName>
    </submittedName>
</protein>
<accession>A0ABQ9ALU1</accession>
<dbReference type="EMBL" id="JAPFFI010000018">
    <property type="protein sequence ID" value="KAJ6348751.1"/>
    <property type="molecule type" value="Genomic_DNA"/>
</dbReference>
<name>A0ABQ9ALU1_9ROSI</name>
<organism evidence="2 3">
    <name type="scientific">Salix suchowensis</name>
    <dbReference type="NCBI Taxonomy" id="1278906"/>
    <lineage>
        <taxon>Eukaryota</taxon>
        <taxon>Viridiplantae</taxon>
        <taxon>Streptophyta</taxon>
        <taxon>Embryophyta</taxon>
        <taxon>Tracheophyta</taxon>
        <taxon>Spermatophyta</taxon>
        <taxon>Magnoliopsida</taxon>
        <taxon>eudicotyledons</taxon>
        <taxon>Gunneridae</taxon>
        <taxon>Pentapetalae</taxon>
        <taxon>rosids</taxon>
        <taxon>fabids</taxon>
        <taxon>Malpighiales</taxon>
        <taxon>Salicaceae</taxon>
        <taxon>Saliceae</taxon>
        <taxon>Salix</taxon>
    </lineage>
</organism>
<evidence type="ECO:0000313" key="2">
    <source>
        <dbReference type="EMBL" id="KAJ6348751.1"/>
    </source>
</evidence>
<evidence type="ECO:0000256" key="1">
    <source>
        <dbReference type="SAM" id="MobiDB-lite"/>
    </source>
</evidence>
<evidence type="ECO:0000313" key="3">
    <source>
        <dbReference type="Proteomes" id="UP001141253"/>
    </source>
</evidence>